<dbReference type="EMBL" id="BPRB01000178">
    <property type="protein sequence ID" value="GJE60990.1"/>
    <property type="molecule type" value="Genomic_DNA"/>
</dbReference>
<sequence length="186" mass="19919">MADHPIPQAVLDASGVVGAWFHDHWAGRLSLSGPFAGLLGLDPAVAAGGVPLADFLAGTHPEDRTRIESYLHAVGESGGPMEAEFRTAESGGGVRRLLMRGRIERDASGRAGQGRGIAIDLTENRAADLRQAERLVNRMAEHTIALRSLADALKRPALSERINGLMSEIGFELASHLREPGDDRHH</sequence>
<evidence type="ECO:0000259" key="1">
    <source>
        <dbReference type="Pfam" id="PF08447"/>
    </source>
</evidence>
<dbReference type="Pfam" id="PF08447">
    <property type="entry name" value="PAS_3"/>
    <property type="match status" value="1"/>
</dbReference>
<reference evidence="2" key="2">
    <citation type="submission" date="2021-08" db="EMBL/GenBank/DDBJ databases">
        <authorList>
            <person name="Tani A."/>
            <person name="Ola A."/>
            <person name="Ogura Y."/>
            <person name="Katsura K."/>
            <person name="Hayashi T."/>
        </authorList>
    </citation>
    <scope>NUCLEOTIDE SEQUENCE</scope>
    <source>
        <strain evidence="2">DSM 23632</strain>
    </source>
</reference>
<protein>
    <recommendedName>
        <fullName evidence="1">PAS fold-3 domain-containing protein</fullName>
    </recommendedName>
</protein>
<name>A0ABQ4U4H2_9HYPH</name>
<dbReference type="InterPro" id="IPR013655">
    <property type="entry name" value="PAS_fold_3"/>
</dbReference>
<feature type="domain" description="PAS fold-3" evidence="1">
    <location>
        <begin position="30"/>
        <end position="116"/>
    </location>
</feature>
<dbReference type="CDD" id="cd00130">
    <property type="entry name" value="PAS"/>
    <property type="match status" value="1"/>
</dbReference>
<dbReference type="Gene3D" id="3.30.450.20">
    <property type="entry name" value="PAS domain"/>
    <property type="match status" value="1"/>
</dbReference>
<dbReference type="Proteomes" id="UP001055057">
    <property type="component" value="Unassembled WGS sequence"/>
</dbReference>
<dbReference type="RefSeq" id="WP_238183572.1">
    <property type="nucleotide sequence ID" value="NZ_BPRB01000178.1"/>
</dbReference>
<accession>A0ABQ4U4H2</accession>
<keyword evidence="3" id="KW-1185">Reference proteome</keyword>
<organism evidence="2 3">
    <name type="scientific">Methylobacterium trifolii</name>
    <dbReference type="NCBI Taxonomy" id="1003092"/>
    <lineage>
        <taxon>Bacteria</taxon>
        <taxon>Pseudomonadati</taxon>
        <taxon>Pseudomonadota</taxon>
        <taxon>Alphaproteobacteria</taxon>
        <taxon>Hyphomicrobiales</taxon>
        <taxon>Methylobacteriaceae</taxon>
        <taxon>Methylobacterium</taxon>
    </lineage>
</organism>
<comment type="caution">
    <text evidence="2">The sequence shown here is derived from an EMBL/GenBank/DDBJ whole genome shotgun (WGS) entry which is preliminary data.</text>
</comment>
<proteinExistence type="predicted"/>
<evidence type="ECO:0000313" key="3">
    <source>
        <dbReference type="Proteomes" id="UP001055057"/>
    </source>
</evidence>
<dbReference type="SUPFAM" id="SSF55785">
    <property type="entry name" value="PYP-like sensor domain (PAS domain)"/>
    <property type="match status" value="1"/>
</dbReference>
<reference evidence="2" key="1">
    <citation type="journal article" date="2021" name="Front. Microbiol.">
        <title>Comprehensive Comparative Genomics and Phenotyping of Methylobacterium Species.</title>
        <authorList>
            <person name="Alessa O."/>
            <person name="Ogura Y."/>
            <person name="Fujitani Y."/>
            <person name="Takami H."/>
            <person name="Hayashi T."/>
            <person name="Sahin N."/>
            <person name="Tani A."/>
        </authorList>
    </citation>
    <scope>NUCLEOTIDE SEQUENCE</scope>
    <source>
        <strain evidence="2">DSM 23632</strain>
    </source>
</reference>
<gene>
    <name evidence="2" type="ORF">MPOCJGCO_3109</name>
</gene>
<dbReference type="InterPro" id="IPR000014">
    <property type="entry name" value="PAS"/>
</dbReference>
<dbReference type="InterPro" id="IPR035965">
    <property type="entry name" value="PAS-like_dom_sf"/>
</dbReference>
<evidence type="ECO:0000313" key="2">
    <source>
        <dbReference type="EMBL" id="GJE60990.1"/>
    </source>
</evidence>